<evidence type="ECO:0000259" key="8">
    <source>
        <dbReference type="Pfam" id="PF06832"/>
    </source>
</evidence>
<proteinExistence type="inferred from homology"/>
<dbReference type="PANTHER" id="PTHR32282:SF15">
    <property type="entry name" value="PENICILLIN-BINDING PROTEIN 1C"/>
    <property type="match status" value="1"/>
</dbReference>
<accession>A0ABS6AP43</accession>
<gene>
    <name evidence="9" type="primary">pbpC</name>
    <name evidence="9" type="ORF">KNW02_17410</name>
</gene>
<organism evidence="9 10">
    <name type="scientific">Paracoccus marinaquae</name>
    <dbReference type="NCBI Taxonomy" id="2841926"/>
    <lineage>
        <taxon>Bacteria</taxon>
        <taxon>Pseudomonadati</taxon>
        <taxon>Pseudomonadota</taxon>
        <taxon>Alphaproteobacteria</taxon>
        <taxon>Rhodobacterales</taxon>
        <taxon>Paracoccaceae</taxon>
        <taxon>Paracoccus</taxon>
    </lineage>
</organism>
<sequence>MRRHGLFLLVLALWLTAAGRDALDDWIERTDLPPLAVATGAEVLARDGSLLRAFPVADGRWRLDPGPVDPGFVAMLLAYEDRRFYRHAGVDPLAMLRAAGQSLLAGRFVSGGSTLTMQVARLLEEGPTGEIGGKLRQMRVAMALERRLGKAQILDLYLRIAPYGGNLEGIRAATLSWFGKEPRRLTPAQAALMVALPQSPTARRPDRSPDAAWAARNRVLARAAARGVLSRAEADAARDEALPLARRPFPALAPHLTGALHRADPAARRIATTIDPALQRAAEALARRAIRGQAEAVTAALIFADHRTGEVLAHVGAADWTNDRQAGFIDMTAALRSPGSTLKPFVYALAFDDNLAHPETLIEDRPVALGRYAPQNFDRRFRGTVTLRQALTASLNIPAVRLADAVGPARLMALLKRAGAGIRLPGGEPGLAVVLGGAGVSLGDLTQAYAGLASLGQRVDLSPLPGQGGRRRQRLFGPVAAWQVGHMLAGIAPPEGAPPDRIAYKTGTSYGYRDALALGFDGRHVGAVWMGRADGTPVPGAFGGDRAAPVLFELFARVGAPGTPLPPPPPATLMLGNAQLPQPLRHFRAPDQAVADARTGGNAPQMAFPPDGARIEAPSGRLVVKVRDGAPPYTWLANGAPVAVASPDPATEIDLPPGAGFVDLAVIDARGRSAAAQITVLP</sequence>
<evidence type="ECO:0000256" key="4">
    <source>
        <dbReference type="ARBA" id="ARBA00022679"/>
    </source>
</evidence>
<evidence type="ECO:0000259" key="6">
    <source>
        <dbReference type="Pfam" id="PF00905"/>
    </source>
</evidence>
<feature type="domain" description="Penicillin-binding C-terminal" evidence="8">
    <location>
        <begin position="597"/>
        <end position="677"/>
    </location>
</feature>
<dbReference type="InterPro" id="IPR001460">
    <property type="entry name" value="PCN-bd_Tpept"/>
</dbReference>
<dbReference type="EMBL" id="JAHKNG010000044">
    <property type="protein sequence ID" value="MBU3031887.1"/>
    <property type="molecule type" value="Genomic_DNA"/>
</dbReference>
<feature type="chain" id="PRO_5047016202" evidence="5">
    <location>
        <begin position="23"/>
        <end position="682"/>
    </location>
</feature>
<evidence type="ECO:0000256" key="3">
    <source>
        <dbReference type="ARBA" id="ARBA00007739"/>
    </source>
</evidence>
<feature type="signal peptide" evidence="5">
    <location>
        <begin position="1"/>
        <end position="22"/>
    </location>
</feature>
<comment type="caution">
    <text evidence="9">The sequence shown here is derived from an EMBL/GenBank/DDBJ whole genome shotgun (WGS) entry which is preliminary data.</text>
</comment>
<dbReference type="InterPro" id="IPR011815">
    <property type="entry name" value="PBP_1c"/>
</dbReference>
<evidence type="ECO:0000256" key="1">
    <source>
        <dbReference type="ARBA" id="ARBA00004752"/>
    </source>
</evidence>
<protein>
    <submittedName>
        <fullName evidence="9">Penicillin-binding protein 1C</fullName>
    </submittedName>
</protein>
<reference evidence="9" key="1">
    <citation type="submission" date="2021-06" db="EMBL/GenBank/DDBJ databases">
        <title>Paracoccus bacterium XHP0099 sp. nov., isolated from the surface waters of the Yellow Sea.</title>
        <authorList>
            <person name="Xue H."/>
            <person name="Zhang D."/>
        </authorList>
    </citation>
    <scope>NUCLEOTIDE SEQUENCE</scope>
    <source>
        <strain evidence="9">XHP0099</strain>
    </source>
</reference>
<comment type="pathway">
    <text evidence="1">Cell wall biogenesis; peptidoglycan biosynthesis.</text>
</comment>
<keyword evidence="5" id="KW-0732">Signal</keyword>
<evidence type="ECO:0000313" key="9">
    <source>
        <dbReference type="EMBL" id="MBU3031887.1"/>
    </source>
</evidence>
<name>A0ABS6AP43_9RHOB</name>
<dbReference type="PANTHER" id="PTHR32282">
    <property type="entry name" value="BINDING PROTEIN TRANSPEPTIDASE, PUTATIVE-RELATED"/>
    <property type="match status" value="1"/>
</dbReference>
<dbReference type="RefSeq" id="WP_216034506.1">
    <property type="nucleotide sequence ID" value="NZ_JAHKNG010000044.1"/>
</dbReference>
<dbReference type="InterPro" id="IPR009647">
    <property type="entry name" value="PBP_C"/>
</dbReference>
<feature type="domain" description="Penicillin-binding protein transpeptidase" evidence="6">
    <location>
        <begin position="301"/>
        <end position="512"/>
    </location>
</feature>
<dbReference type="InterPro" id="IPR050396">
    <property type="entry name" value="Glycosyltr_51/Transpeptidase"/>
</dbReference>
<evidence type="ECO:0000256" key="5">
    <source>
        <dbReference type="SAM" id="SignalP"/>
    </source>
</evidence>
<feature type="domain" description="Glycosyl transferase family 51" evidence="7">
    <location>
        <begin position="69"/>
        <end position="222"/>
    </location>
</feature>
<comment type="similarity">
    <text evidence="2">In the C-terminal section; belongs to the transpeptidase family.</text>
</comment>
<evidence type="ECO:0000259" key="7">
    <source>
        <dbReference type="Pfam" id="PF00912"/>
    </source>
</evidence>
<dbReference type="NCBIfam" id="TIGR02073">
    <property type="entry name" value="PBP_1c"/>
    <property type="match status" value="1"/>
</dbReference>
<evidence type="ECO:0000313" key="10">
    <source>
        <dbReference type="Proteomes" id="UP001166191"/>
    </source>
</evidence>
<dbReference type="Pfam" id="PF00905">
    <property type="entry name" value="Transpeptidase"/>
    <property type="match status" value="1"/>
</dbReference>
<dbReference type="InterPro" id="IPR001264">
    <property type="entry name" value="Glyco_trans_51"/>
</dbReference>
<keyword evidence="4" id="KW-0808">Transferase</keyword>
<dbReference type="Pfam" id="PF06832">
    <property type="entry name" value="BiPBP_C"/>
    <property type="match status" value="1"/>
</dbReference>
<dbReference type="Proteomes" id="UP001166191">
    <property type="component" value="Unassembled WGS sequence"/>
</dbReference>
<evidence type="ECO:0000256" key="2">
    <source>
        <dbReference type="ARBA" id="ARBA00007090"/>
    </source>
</evidence>
<comment type="similarity">
    <text evidence="3">In the N-terminal section; belongs to the glycosyltransferase 51 family.</text>
</comment>
<dbReference type="Pfam" id="PF00912">
    <property type="entry name" value="Transgly"/>
    <property type="match status" value="1"/>
</dbReference>
<keyword evidence="10" id="KW-1185">Reference proteome</keyword>